<dbReference type="Gene3D" id="3.30.9.10">
    <property type="entry name" value="D-Amino Acid Oxidase, subunit A, domain 2"/>
    <property type="match status" value="1"/>
</dbReference>
<protein>
    <submittedName>
        <fullName evidence="3">Sarcosine oxidase subunit beta</fullName>
    </submittedName>
</protein>
<dbReference type="EMBL" id="PVZF01000022">
    <property type="protein sequence ID" value="PRY08933.1"/>
    <property type="molecule type" value="Genomic_DNA"/>
</dbReference>
<dbReference type="InterPro" id="IPR006076">
    <property type="entry name" value="FAD-dep_OxRdtase"/>
</dbReference>
<dbReference type="Pfam" id="PF01266">
    <property type="entry name" value="DAO"/>
    <property type="match status" value="1"/>
</dbReference>
<dbReference type="PANTHER" id="PTHR13847">
    <property type="entry name" value="SARCOSINE DEHYDROGENASE-RELATED"/>
    <property type="match status" value="1"/>
</dbReference>
<dbReference type="PANTHER" id="PTHR13847:SF287">
    <property type="entry name" value="FAD-DEPENDENT OXIDOREDUCTASE DOMAIN-CONTAINING PROTEIN 1"/>
    <property type="match status" value="1"/>
</dbReference>
<feature type="domain" description="FAD dependent oxidoreductase" evidence="2">
    <location>
        <begin position="5"/>
        <end position="361"/>
    </location>
</feature>
<sequence length="388" mass="41608">MTLSIAVIGAGTAGSGAARRAAELGARVTLVERDAPASGSSGRSAAIYNVQTVDPLHIELRMRARELFFRLEAERGLPLNRIGNVRVAWTPADIERLEDVVKVQRDLGLGPQDSQLLTRRQLQELVPDLETGDLSGGLFGPRDGTIDGGYMCQALVDEAVELGATYLKADVIGHEALPAGGHRLQTSAGDVTADVVINAAGAWAGRVADVLGYSVPVLPQVHDIVKVRLPHPLSYTMPMVNLYMPGTEGEALYFRRFDDDTLLAGLHTYQVLDDHPIADPENYRPEVEPSYVEAVQKAIDERLHLDGLVVEAGWTGLYPLTSDGEFIIGPERHDESVITCTGLGGVGVTSGAMAGYTAAEWAIHSAPSTIPGARRWAPGRETLERLPA</sequence>
<dbReference type="RefSeq" id="WP_106215547.1">
    <property type="nucleotide sequence ID" value="NZ_PVZF01000022.1"/>
</dbReference>
<dbReference type="InterPro" id="IPR036188">
    <property type="entry name" value="FAD/NAD-bd_sf"/>
</dbReference>
<dbReference type="Proteomes" id="UP000238083">
    <property type="component" value="Unassembled WGS sequence"/>
</dbReference>
<dbReference type="SUPFAM" id="SSF51905">
    <property type="entry name" value="FAD/NAD(P)-binding domain"/>
    <property type="match status" value="1"/>
</dbReference>
<keyword evidence="1" id="KW-0560">Oxidoreductase</keyword>
<name>A0A2T0QUV8_9ACTN</name>
<dbReference type="AlphaFoldDB" id="A0A2T0QUV8"/>
<evidence type="ECO:0000313" key="4">
    <source>
        <dbReference type="Proteomes" id="UP000238083"/>
    </source>
</evidence>
<organism evidence="3 4">
    <name type="scientific">Kineococcus rhizosphaerae</name>
    <dbReference type="NCBI Taxonomy" id="559628"/>
    <lineage>
        <taxon>Bacteria</taxon>
        <taxon>Bacillati</taxon>
        <taxon>Actinomycetota</taxon>
        <taxon>Actinomycetes</taxon>
        <taxon>Kineosporiales</taxon>
        <taxon>Kineosporiaceae</taxon>
        <taxon>Kineococcus</taxon>
    </lineage>
</organism>
<gene>
    <name evidence="3" type="ORF">CLV37_12210</name>
</gene>
<keyword evidence="4" id="KW-1185">Reference proteome</keyword>
<dbReference type="GO" id="GO:0016491">
    <property type="term" value="F:oxidoreductase activity"/>
    <property type="evidence" value="ECO:0007669"/>
    <property type="project" value="UniProtKB-KW"/>
</dbReference>
<dbReference type="OrthoDB" id="9806257at2"/>
<reference evidence="3 4" key="1">
    <citation type="submission" date="2018-03" db="EMBL/GenBank/DDBJ databases">
        <title>Genomic Encyclopedia of Archaeal and Bacterial Type Strains, Phase II (KMG-II): from individual species to whole genera.</title>
        <authorList>
            <person name="Goeker M."/>
        </authorList>
    </citation>
    <scope>NUCLEOTIDE SEQUENCE [LARGE SCALE GENOMIC DNA]</scope>
    <source>
        <strain evidence="3 4">DSM 19711</strain>
    </source>
</reference>
<accession>A0A2T0QUV8</accession>
<comment type="caution">
    <text evidence="3">The sequence shown here is derived from an EMBL/GenBank/DDBJ whole genome shotgun (WGS) entry which is preliminary data.</text>
</comment>
<evidence type="ECO:0000259" key="2">
    <source>
        <dbReference type="Pfam" id="PF01266"/>
    </source>
</evidence>
<evidence type="ECO:0000313" key="3">
    <source>
        <dbReference type="EMBL" id="PRY08933.1"/>
    </source>
</evidence>
<evidence type="ECO:0000256" key="1">
    <source>
        <dbReference type="ARBA" id="ARBA00023002"/>
    </source>
</evidence>
<dbReference type="GO" id="GO:0005737">
    <property type="term" value="C:cytoplasm"/>
    <property type="evidence" value="ECO:0007669"/>
    <property type="project" value="TreeGrafter"/>
</dbReference>
<proteinExistence type="predicted"/>
<dbReference type="Gene3D" id="3.50.50.60">
    <property type="entry name" value="FAD/NAD(P)-binding domain"/>
    <property type="match status" value="1"/>
</dbReference>